<keyword evidence="13" id="KW-1185">Reference proteome</keyword>
<dbReference type="GO" id="GO:0005524">
    <property type="term" value="F:ATP binding"/>
    <property type="evidence" value="ECO:0007669"/>
    <property type="project" value="UniProtKB-KW"/>
</dbReference>
<keyword evidence="8 9" id="KW-0472">Membrane</keyword>
<dbReference type="InterPro" id="IPR011527">
    <property type="entry name" value="ABC1_TM_dom"/>
</dbReference>
<comment type="caution">
    <text evidence="12">The sequence shown here is derived from an EMBL/GenBank/DDBJ whole genome shotgun (WGS) entry which is preliminary data.</text>
</comment>
<evidence type="ECO:0000256" key="3">
    <source>
        <dbReference type="ARBA" id="ARBA00022475"/>
    </source>
</evidence>
<dbReference type="Pfam" id="PF00005">
    <property type="entry name" value="ABC_tran"/>
    <property type="match status" value="1"/>
</dbReference>
<dbReference type="InterPro" id="IPR003439">
    <property type="entry name" value="ABC_transporter-like_ATP-bd"/>
</dbReference>
<feature type="transmembrane region" description="Helical" evidence="9">
    <location>
        <begin position="248"/>
        <end position="268"/>
    </location>
</feature>
<dbReference type="PANTHER" id="PTHR24221:SF397">
    <property type="entry name" value="ABC TRANSPORTER, ATP-BINDING TRANSMEMBRANE PROTEIN"/>
    <property type="match status" value="1"/>
</dbReference>
<dbReference type="SUPFAM" id="SSF90123">
    <property type="entry name" value="ABC transporter transmembrane region"/>
    <property type="match status" value="1"/>
</dbReference>
<organism evidence="12 13">
    <name type="scientific">Tissierella pigra</name>
    <dbReference type="NCBI Taxonomy" id="2607614"/>
    <lineage>
        <taxon>Bacteria</taxon>
        <taxon>Bacillati</taxon>
        <taxon>Bacillota</taxon>
        <taxon>Tissierellia</taxon>
        <taxon>Tissierellales</taxon>
        <taxon>Tissierellaceae</taxon>
        <taxon>Tissierella</taxon>
    </lineage>
</organism>
<proteinExistence type="predicted"/>
<dbReference type="InterPro" id="IPR036640">
    <property type="entry name" value="ABC1_TM_sf"/>
</dbReference>
<evidence type="ECO:0000256" key="1">
    <source>
        <dbReference type="ARBA" id="ARBA00004651"/>
    </source>
</evidence>
<evidence type="ECO:0000256" key="2">
    <source>
        <dbReference type="ARBA" id="ARBA00022448"/>
    </source>
</evidence>
<keyword evidence="2" id="KW-0813">Transport</keyword>
<feature type="domain" description="ABC transmembrane type-1" evidence="11">
    <location>
        <begin position="24"/>
        <end position="306"/>
    </location>
</feature>
<dbReference type="PROSITE" id="PS50929">
    <property type="entry name" value="ABC_TM1F"/>
    <property type="match status" value="1"/>
</dbReference>
<dbReference type="AlphaFoldDB" id="A0A6N7XZI9"/>
<reference evidence="12 13" key="1">
    <citation type="submission" date="2019-09" db="EMBL/GenBank/DDBJ databases">
        <title>In-depth cultivation of the pig gut microbiome towards novel bacterial diversity and tailored functional studies.</title>
        <authorList>
            <person name="Wylensek D."/>
            <person name="Hitch T.C.A."/>
            <person name="Clavel T."/>
        </authorList>
    </citation>
    <scope>NUCLEOTIDE SEQUENCE [LARGE SCALE GENOMIC DNA]</scope>
    <source>
        <strain evidence="12 13">WCA3-693-APC-4?</strain>
    </source>
</reference>
<dbReference type="GO" id="GO:0034040">
    <property type="term" value="F:ATPase-coupled lipid transmembrane transporter activity"/>
    <property type="evidence" value="ECO:0007669"/>
    <property type="project" value="TreeGrafter"/>
</dbReference>
<dbReference type="InterPro" id="IPR027417">
    <property type="entry name" value="P-loop_NTPase"/>
</dbReference>
<dbReference type="SUPFAM" id="SSF52540">
    <property type="entry name" value="P-loop containing nucleoside triphosphate hydrolases"/>
    <property type="match status" value="1"/>
</dbReference>
<dbReference type="EMBL" id="VUNQ01000061">
    <property type="protein sequence ID" value="MSU03257.1"/>
    <property type="molecule type" value="Genomic_DNA"/>
</dbReference>
<dbReference type="SMART" id="SM00382">
    <property type="entry name" value="AAA"/>
    <property type="match status" value="1"/>
</dbReference>
<evidence type="ECO:0000259" key="11">
    <source>
        <dbReference type="PROSITE" id="PS50929"/>
    </source>
</evidence>
<dbReference type="Pfam" id="PF00664">
    <property type="entry name" value="ABC_membrane"/>
    <property type="match status" value="1"/>
</dbReference>
<name>A0A6N7XZI9_9FIRM</name>
<keyword evidence="4 9" id="KW-0812">Transmembrane</keyword>
<gene>
    <name evidence="12" type="ORF">FYJ83_17485</name>
</gene>
<evidence type="ECO:0000259" key="10">
    <source>
        <dbReference type="PROSITE" id="PS50893"/>
    </source>
</evidence>
<evidence type="ECO:0000313" key="12">
    <source>
        <dbReference type="EMBL" id="MSU03257.1"/>
    </source>
</evidence>
<dbReference type="PROSITE" id="PS50893">
    <property type="entry name" value="ABC_TRANSPORTER_2"/>
    <property type="match status" value="1"/>
</dbReference>
<dbReference type="Proteomes" id="UP000469523">
    <property type="component" value="Unassembled WGS sequence"/>
</dbReference>
<dbReference type="CDD" id="cd07346">
    <property type="entry name" value="ABC_6TM_exporters"/>
    <property type="match status" value="1"/>
</dbReference>
<dbReference type="GO" id="GO:0005886">
    <property type="term" value="C:plasma membrane"/>
    <property type="evidence" value="ECO:0007669"/>
    <property type="project" value="UniProtKB-SubCell"/>
</dbReference>
<feature type="transmembrane region" description="Helical" evidence="9">
    <location>
        <begin position="59"/>
        <end position="77"/>
    </location>
</feature>
<dbReference type="InterPro" id="IPR003593">
    <property type="entry name" value="AAA+_ATPase"/>
</dbReference>
<dbReference type="RefSeq" id="WP_154442820.1">
    <property type="nucleotide sequence ID" value="NZ_JAHLPJ010000001.1"/>
</dbReference>
<dbReference type="PROSITE" id="PS00211">
    <property type="entry name" value="ABC_TRANSPORTER_1"/>
    <property type="match status" value="1"/>
</dbReference>
<dbReference type="FunFam" id="3.40.50.300:FF:000221">
    <property type="entry name" value="Multidrug ABC transporter ATP-binding protein"/>
    <property type="match status" value="1"/>
</dbReference>
<evidence type="ECO:0000256" key="4">
    <source>
        <dbReference type="ARBA" id="ARBA00022692"/>
    </source>
</evidence>
<evidence type="ECO:0000256" key="9">
    <source>
        <dbReference type="SAM" id="Phobius"/>
    </source>
</evidence>
<sequence length="586" mass="66225">MKEINRRLKILLNWAKEDKKYIYLSILLGFLAGLLIMVPYMGIYNLINTIYTGTLTKDILLKLSISVSVSILVRYTLFTIAEILSHKGAYNTLFKIRKKLISHMSEVPLGELNSKNRGEIKKILNEDIEKLELFLAHHLPEVVMYLTGPLAVFVYLFNVNMGLALITLIPLPIAFYFQVKMFKDTGNYILEINDVSNNLNSTMIEYITGMRLIKSYNMTSSSFSKYKEACHEKSRLWKKISSIMGPNFASFTIFIEFGLLILIPIAGTLFLKEVISPSIFILFLLVGSLYLTEIRPLLEIGGHFSQVLSSVDKIEEILNLEVFVGGSNNFPQNNTIEFNKVNFSYTGEEKILKNINISINEGQRTAIVGPSGSGKSTILGLVARFYDVDSGEILIGKENIKSIDYTTLLENIAIVFQKNFLTKESVFKNITMGKDYTLEEVREACKKAQIDDVIMKLPDQYDTLVGGHDTRFSGGEQQRISIARAFLKDAPILILDEATSNTDPENQEKINIALNNLFIGKTVIIVAHRLSTIVDCDKIIVLENGEVTGVGKHHELISKNKYYSQVWDKYKLSRDFSYGKGDIVEE</sequence>
<evidence type="ECO:0000313" key="13">
    <source>
        <dbReference type="Proteomes" id="UP000469523"/>
    </source>
</evidence>
<dbReference type="InterPro" id="IPR017871">
    <property type="entry name" value="ABC_transporter-like_CS"/>
</dbReference>
<feature type="transmembrane region" description="Helical" evidence="9">
    <location>
        <begin position="163"/>
        <end position="179"/>
    </location>
</feature>
<dbReference type="PANTHER" id="PTHR24221">
    <property type="entry name" value="ATP-BINDING CASSETTE SUB-FAMILY B"/>
    <property type="match status" value="1"/>
</dbReference>
<dbReference type="GO" id="GO:0016887">
    <property type="term" value="F:ATP hydrolysis activity"/>
    <property type="evidence" value="ECO:0007669"/>
    <property type="project" value="InterPro"/>
</dbReference>
<dbReference type="Gene3D" id="3.40.50.300">
    <property type="entry name" value="P-loop containing nucleotide triphosphate hydrolases"/>
    <property type="match status" value="1"/>
</dbReference>
<dbReference type="InterPro" id="IPR039421">
    <property type="entry name" value="Type_1_exporter"/>
</dbReference>
<keyword evidence="5" id="KW-0547">Nucleotide-binding</keyword>
<comment type="subcellular location">
    <subcellularLocation>
        <location evidence="1">Cell membrane</location>
        <topology evidence="1">Multi-pass membrane protein</topology>
    </subcellularLocation>
</comment>
<accession>A0A6N7XZI9</accession>
<dbReference type="GO" id="GO:0140359">
    <property type="term" value="F:ABC-type transporter activity"/>
    <property type="evidence" value="ECO:0007669"/>
    <property type="project" value="InterPro"/>
</dbReference>
<dbReference type="Gene3D" id="1.20.1560.10">
    <property type="entry name" value="ABC transporter type 1, transmembrane domain"/>
    <property type="match status" value="1"/>
</dbReference>
<evidence type="ECO:0000256" key="7">
    <source>
        <dbReference type="ARBA" id="ARBA00022989"/>
    </source>
</evidence>
<protein>
    <submittedName>
        <fullName evidence="12">ABC transporter ATP-binding protein</fullName>
    </submittedName>
</protein>
<keyword evidence="3" id="KW-1003">Cell membrane</keyword>
<keyword evidence="7 9" id="KW-1133">Transmembrane helix</keyword>
<feature type="transmembrane region" description="Helical" evidence="9">
    <location>
        <begin position="21"/>
        <end position="47"/>
    </location>
</feature>
<evidence type="ECO:0000256" key="8">
    <source>
        <dbReference type="ARBA" id="ARBA00023136"/>
    </source>
</evidence>
<feature type="domain" description="ABC transporter" evidence="10">
    <location>
        <begin position="336"/>
        <end position="569"/>
    </location>
</feature>
<feature type="transmembrane region" description="Helical" evidence="9">
    <location>
        <begin position="274"/>
        <end position="292"/>
    </location>
</feature>
<keyword evidence="6 12" id="KW-0067">ATP-binding</keyword>
<evidence type="ECO:0000256" key="6">
    <source>
        <dbReference type="ARBA" id="ARBA00022840"/>
    </source>
</evidence>
<evidence type="ECO:0000256" key="5">
    <source>
        <dbReference type="ARBA" id="ARBA00022741"/>
    </source>
</evidence>